<feature type="compositionally biased region" description="Polar residues" evidence="1">
    <location>
        <begin position="184"/>
        <end position="198"/>
    </location>
</feature>
<proteinExistence type="predicted"/>
<organism evidence="3 4">
    <name type="scientific">Oreochromis niloticus</name>
    <name type="common">Nile tilapia</name>
    <name type="synonym">Tilapia nilotica</name>
    <dbReference type="NCBI Taxonomy" id="8128"/>
    <lineage>
        <taxon>Eukaryota</taxon>
        <taxon>Metazoa</taxon>
        <taxon>Chordata</taxon>
        <taxon>Craniata</taxon>
        <taxon>Vertebrata</taxon>
        <taxon>Euteleostomi</taxon>
        <taxon>Actinopterygii</taxon>
        <taxon>Neopterygii</taxon>
        <taxon>Teleostei</taxon>
        <taxon>Neoteleostei</taxon>
        <taxon>Acanthomorphata</taxon>
        <taxon>Ovalentaria</taxon>
        <taxon>Cichlomorphae</taxon>
        <taxon>Cichliformes</taxon>
        <taxon>Cichlidae</taxon>
        <taxon>African cichlids</taxon>
        <taxon>Pseudocrenilabrinae</taxon>
        <taxon>Oreochromini</taxon>
        <taxon>Oreochromis</taxon>
    </lineage>
</organism>
<dbReference type="AlphaFoldDB" id="A0A669CZI7"/>
<protein>
    <recommendedName>
        <fullName evidence="2">Reverse transcriptase domain-containing protein</fullName>
    </recommendedName>
</protein>
<evidence type="ECO:0000256" key="1">
    <source>
        <dbReference type="SAM" id="MobiDB-lite"/>
    </source>
</evidence>
<feature type="compositionally biased region" description="Basic and acidic residues" evidence="1">
    <location>
        <begin position="172"/>
        <end position="183"/>
    </location>
</feature>
<feature type="domain" description="Reverse transcriptase" evidence="2">
    <location>
        <begin position="238"/>
        <end position="513"/>
    </location>
</feature>
<reference evidence="3" key="3">
    <citation type="submission" date="2025-09" db="UniProtKB">
        <authorList>
            <consortium name="Ensembl"/>
        </authorList>
    </citation>
    <scope>IDENTIFICATION</scope>
</reference>
<feature type="region of interest" description="Disordered" evidence="1">
    <location>
        <begin position="127"/>
        <end position="205"/>
    </location>
</feature>
<dbReference type="Pfam" id="PF00078">
    <property type="entry name" value="RVT_1"/>
    <property type="match status" value="1"/>
</dbReference>
<sequence length="611" mass="68092">MAKNSMLNVHGYSPHQLVFGQNPNLTSVLMDKPPALEGTTVSARVAEHISALHASRKAFTEAECSERIRRALCKQLKPTDDKYEAGDKVYYKRVDCTEWKGPGVVIGQDGTVVFVRHGGTLVRVHQSRLSKVDAQSGDKQIPHSTTDDDTDNKDTVENDDTDTPDGEQSISEEEHITIDRETNTTENMSVTQTANEPSTPIDPFSSANVKLRAGQLITFTNRNNGVQHTARVLGRAEKAKETGVFPSFFKHAIVEPRLKKPNLDPTLLQNLRPISKLPFMSKLLEKAVAVHLTAYLEKYNIHDRFQSGFRKLHSTETALLKVTNDIVMSADSGEYTVLVLLDLTSAFDTVNHTILINRLRDLVGMSGSVLDWFSSYISERSFSVSANQIMSVSTELLCGVPQGSVLGPILFLIYILPLSQIIQQFPEVSYHLFADDIQPYYSFKPAEAHKLSNLIDCLTNIKQWLNNNCLQLNPAKTETLIIASGSAIPDIKRRLGDLGSSQKHNLRNLGVIFDEAFSLEGHLNQTVRTCFFHLRNISKLRSIVSTSELDTIIHAFISTRLDYCNSLFTCLNMKGLARLQVVPNSAARLLTRSNKGAHMTPVLKSLHWLLL</sequence>
<dbReference type="Ensembl" id="ENSONIT00000037221.1">
    <property type="protein sequence ID" value="ENSONIP00000052169.1"/>
    <property type="gene ID" value="ENSONIG00000034728.1"/>
</dbReference>
<dbReference type="GeneTree" id="ENSGT01150000286909"/>
<reference evidence="4" key="1">
    <citation type="submission" date="2012-01" db="EMBL/GenBank/DDBJ databases">
        <title>The Genome Sequence of Oreochromis niloticus (Nile Tilapia).</title>
        <authorList>
            <consortium name="Broad Institute Genome Assembly Team"/>
            <consortium name="Broad Institute Sequencing Platform"/>
            <person name="Di Palma F."/>
            <person name="Johnson J."/>
            <person name="Lander E.S."/>
            <person name="Lindblad-Toh K."/>
        </authorList>
    </citation>
    <scope>NUCLEOTIDE SEQUENCE [LARGE SCALE GENOMIC DNA]</scope>
</reference>
<dbReference type="PROSITE" id="PS50878">
    <property type="entry name" value="RT_POL"/>
    <property type="match status" value="1"/>
</dbReference>
<dbReference type="SUPFAM" id="SSF56672">
    <property type="entry name" value="DNA/RNA polymerases"/>
    <property type="match status" value="1"/>
</dbReference>
<dbReference type="PANTHER" id="PTHR33332">
    <property type="entry name" value="REVERSE TRANSCRIPTASE DOMAIN-CONTAINING PROTEIN"/>
    <property type="match status" value="1"/>
</dbReference>
<keyword evidence="4" id="KW-1185">Reference proteome</keyword>
<accession>A0A669CZI7</accession>
<dbReference type="InterPro" id="IPR043502">
    <property type="entry name" value="DNA/RNA_pol_sf"/>
</dbReference>
<dbReference type="CDD" id="cd01650">
    <property type="entry name" value="RT_nLTR_like"/>
    <property type="match status" value="1"/>
</dbReference>
<reference evidence="3" key="2">
    <citation type="submission" date="2025-08" db="UniProtKB">
        <authorList>
            <consortium name="Ensembl"/>
        </authorList>
    </citation>
    <scope>IDENTIFICATION</scope>
</reference>
<evidence type="ECO:0000313" key="4">
    <source>
        <dbReference type="Proteomes" id="UP000005207"/>
    </source>
</evidence>
<evidence type="ECO:0000313" key="3">
    <source>
        <dbReference type="Ensembl" id="ENSONIP00000052169.1"/>
    </source>
</evidence>
<feature type="compositionally biased region" description="Acidic residues" evidence="1">
    <location>
        <begin position="147"/>
        <end position="165"/>
    </location>
</feature>
<name>A0A669CZI7_ORENI</name>
<dbReference type="Proteomes" id="UP000005207">
    <property type="component" value="Linkage group LG4"/>
</dbReference>
<evidence type="ECO:0000259" key="2">
    <source>
        <dbReference type="PROSITE" id="PS50878"/>
    </source>
</evidence>
<dbReference type="InParanoid" id="A0A669CZI7"/>
<dbReference type="InterPro" id="IPR000477">
    <property type="entry name" value="RT_dom"/>
</dbReference>